<proteinExistence type="predicted"/>
<keyword evidence="2" id="KW-1185">Reference proteome</keyword>
<organism evidence="1 2">
    <name type="scientific">Limosa lapponica baueri</name>
    <dbReference type="NCBI Taxonomy" id="1758121"/>
    <lineage>
        <taxon>Eukaryota</taxon>
        <taxon>Metazoa</taxon>
        <taxon>Chordata</taxon>
        <taxon>Craniata</taxon>
        <taxon>Vertebrata</taxon>
        <taxon>Euteleostomi</taxon>
        <taxon>Archelosauria</taxon>
        <taxon>Archosauria</taxon>
        <taxon>Dinosauria</taxon>
        <taxon>Saurischia</taxon>
        <taxon>Theropoda</taxon>
        <taxon>Coelurosauria</taxon>
        <taxon>Aves</taxon>
        <taxon>Neognathae</taxon>
        <taxon>Neoaves</taxon>
        <taxon>Charadriiformes</taxon>
        <taxon>Scolopacidae</taxon>
        <taxon>Limosa</taxon>
    </lineage>
</organism>
<reference evidence="2" key="1">
    <citation type="submission" date="2017-11" db="EMBL/GenBank/DDBJ databases">
        <authorList>
            <person name="Lima N.C."/>
            <person name="Parody-Merino A.M."/>
            <person name="Battley P.F."/>
            <person name="Fidler A.E."/>
            <person name="Prosdocimi F."/>
        </authorList>
    </citation>
    <scope>NUCLEOTIDE SEQUENCE [LARGE SCALE GENOMIC DNA]</scope>
</reference>
<dbReference type="Proteomes" id="UP000233556">
    <property type="component" value="Unassembled WGS sequence"/>
</dbReference>
<reference evidence="2" key="2">
    <citation type="submission" date="2017-12" db="EMBL/GenBank/DDBJ databases">
        <title>Genome sequence of the Bar-tailed Godwit (Limosa lapponica baueri).</title>
        <authorList>
            <person name="Lima N.C.B."/>
            <person name="Parody-Merino A.M."/>
            <person name="Battley P.F."/>
            <person name="Fidler A.E."/>
            <person name="Prosdocimi F."/>
        </authorList>
    </citation>
    <scope>NUCLEOTIDE SEQUENCE [LARGE SCALE GENOMIC DNA]</scope>
</reference>
<accession>A0A2I0UKK1</accession>
<dbReference type="AlphaFoldDB" id="A0A2I0UKK1"/>
<evidence type="ECO:0000313" key="1">
    <source>
        <dbReference type="EMBL" id="PKU46579.1"/>
    </source>
</evidence>
<protein>
    <submittedName>
        <fullName evidence="1">Uncharacterized protein</fullName>
    </submittedName>
</protein>
<dbReference type="EMBL" id="KZ505705">
    <property type="protein sequence ID" value="PKU46579.1"/>
    <property type="molecule type" value="Genomic_DNA"/>
</dbReference>
<sequence>MTGEQGKKTVCQRFWYGVPKSLGNAVKGRMETHVSSLKWVSSFHHIRECQNLWDRISTGLNAKSFAGMFNEERTERGPPDYPEAKVTNSVPLVNMCTSLVISVLSEDQRGPQSVETRICICTALEINRTGVQQKADHDRKEPSPVELYKQLVMSLVKRVMVYLTPCLTLGSYLLRTADRKEMLGRSDQPLIASDEPTVLDLLPLEILAAPSGSHWALPNPRFMRFGTLCSSGAGVPSNTYCCIEVKQQPQ</sequence>
<name>A0A2I0UKK1_LIMLA</name>
<evidence type="ECO:0000313" key="2">
    <source>
        <dbReference type="Proteomes" id="UP000233556"/>
    </source>
</evidence>
<gene>
    <name evidence="1" type="ORF">llap_3136</name>
</gene>